<reference evidence="3" key="1">
    <citation type="submission" date="2019-06" db="EMBL/GenBank/DDBJ databases">
        <title>Gordonia isolated from sludge of a wastewater treatment plant.</title>
        <authorList>
            <person name="Tamura T."/>
            <person name="Aoyama K."/>
            <person name="Kang Y."/>
            <person name="Saito S."/>
            <person name="Akiyama N."/>
            <person name="Yazawa K."/>
            <person name="Gonoi T."/>
            <person name="Mikami Y."/>
        </authorList>
    </citation>
    <scope>NUCLEOTIDE SEQUENCE [LARGE SCALE GENOMIC DNA]</scope>
    <source>
        <strain evidence="3">NBRC 107696</strain>
    </source>
</reference>
<organism evidence="2 3">
    <name type="scientific">Gordonia spumicola</name>
    <dbReference type="NCBI Taxonomy" id="589161"/>
    <lineage>
        <taxon>Bacteria</taxon>
        <taxon>Bacillati</taxon>
        <taxon>Actinomycetota</taxon>
        <taxon>Actinomycetes</taxon>
        <taxon>Mycobacteriales</taxon>
        <taxon>Gordoniaceae</taxon>
        <taxon>Gordonia</taxon>
    </lineage>
</organism>
<dbReference type="PANTHER" id="PTHR23355:SF37">
    <property type="entry name" value="EXORIBONUCLEASE 2"/>
    <property type="match status" value="1"/>
</dbReference>
<dbReference type="Proteomes" id="UP000444960">
    <property type="component" value="Unassembled WGS sequence"/>
</dbReference>
<dbReference type="GO" id="GO:0004540">
    <property type="term" value="F:RNA nuclease activity"/>
    <property type="evidence" value="ECO:0007669"/>
    <property type="project" value="InterPro"/>
</dbReference>
<proteinExistence type="predicted"/>
<protein>
    <submittedName>
        <fullName evidence="2">Ribonuclease R</fullName>
    </submittedName>
</protein>
<name>A0A7I9VDJ8_9ACTN</name>
<dbReference type="InterPro" id="IPR001900">
    <property type="entry name" value="RNase_II/R"/>
</dbReference>
<dbReference type="AlphaFoldDB" id="A0A7I9VDJ8"/>
<dbReference type="InterPro" id="IPR040596">
    <property type="entry name" value="RNase_II_C_S1"/>
</dbReference>
<evidence type="ECO:0000313" key="3">
    <source>
        <dbReference type="Proteomes" id="UP000444960"/>
    </source>
</evidence>
<keyword evidence="3" id="KW-1185">Reference proteome</keyword>
<dbReference type="SUPFAM" id="SSF50249">
    <property type="entry name" value="Nucleic acid-binding proteins"/>
    <property type="match status" value="1"/>
</dbReference>
<accession>A0A7I9VDJ8</accession>
<dbReference type="GO" id="GO:0006402">
    <property type="term" value="P:mRNA catabolic process"/>
    <property type="evidence" value="ECO:0007669"/>
    <property type="project" value="TreeGrafter"/>
</dbReference>
<dbReference type="SMART" id="SM00955">
    <property type="entry name" value="RNB"/>
    <property type="match status" value="1"/>
</dbReference>
<comment type="caution">
    <text evidence="2">The sequence shown here is derived from an EMBL/GenBank/DDBJ whole genome shotgun (WGS) entry which is preliminary data.</text>
</comment>
<dbReference type="InterPro" id="IPR012340">
    <property type="entry name" value="NA-bd_OB-fold"/>
</dbReference>
<dbReference type="PANTHER" id="PTHR23355">
    <property type="entry name" value="RIBONUCLEASE"/>
    <property type="match status" value="1"/>
</dbReference>
<dbReference type="GO" id="GO:0005829">
    <property type="term" value="C:cytosol"/>
    <property type="evidence" value="ECO:0007669"/>
    <property type="project" value="TreeGrafter"/>
</dbReference>
<dbReference type="Pfam" id="PF00773">
    <property type="entry name" value="RNB"/>
    <property type="match status" value="1"/>
</dbReference>
<feature type="domain" description="RNB" evidence="1">
    <location>
        <begin position="45"/>
        <end position="368"/>
    </location>
</feature>
<gene>
    <name evidence="2" type="ORF">nbrc107696_38650</name>
</gene>
<sequence length="476" mass="50450">MQRRVFASSGPEFDQIRRELDVTDQFPADVAAQARAVTDRLPEGRADRTDVELVTIDPPTSKDLDQALHIEATDDGFTVHYAIADVAALVEPGGAIDVESRRRGQTIYFPDGSVPLHPRPLSEGAGSLLPDQVRPAVLWTVSVDHDGDPTSVHVERATVRSRARFDYAGVMADHDAERLHPSIAALPSFGQTRIDWALRRGAVQLDLPDQEIVPHEGGRAWTLRIAPHTQADQWNAQVSLLIGMAAGHMQRDAGVGLLRTLPPASREAVGDLRTAAAHLRVDWPDGASPGEFLASLAPDAPTTLALMTVGARLMRGAGYLCLDAASTGLDDAAVAHAGVGGVYSHVTAPLRRLADRFATETCLAIAAGQEPPAWVLDALPTLPKIMASSDATASAAERRSVEATEAVVLADQIGARFDAVVMRDGHGDKPAEVFIASPAIIGACDDAPAAGSQCTVEVIEADPAVRFRAVGERVGV</sequence>
<dbReference type="InterPro" id="IPR050180">
    <property type="entry name" value="RNR_Ribonuclease"/>
</dbReference>
<dbReference type="EMBL" id="BJOV01000005">
    <property type="protein sequence ID" value="GEE03419.1"/>
    <property type="molecule type" value="Genomic_DNA"/>
</dbReference>
<evidence type="ECO:0000259" key="1">
    <source>
        <dbReference type="SMART" id="SM00955"/>
    </source>
</evidence>
<evidence type="ECO:0000313" key="2">
    <source>
        <dbReference type="EMBL" id="GEE03419.1"/>
    </source>
</evidence>
<dbReference type="Pfam" id="PF18614">
    <property type="entry name" value="RNase_II_C_S1"/>
    <property type="match status" value="1"/>
</dbReference>
<dbReference type="GO" id="GO:0003723">
    <property type="term" value="F:RNA binding"/>
    <property type="evidence" value="ECO:0007669"/>
    <property type="project" value="InterPro"/>
</dbReference>